<dbReference type="GO" id="GO:0004527">
    <property type="term" value="F:exonuclease activity"/>
    <property type="evidence" value="ECO:0007669"/>
    <property type="project" value="UniProtKB-KW"/>
</dbReference>
<dbReference type="GO" id="GO:0006310">
    <property type="term" value="P:DNA recombination"/>
    <property type="evidence" value="ECO:0007669"/>
    <property type="project" value="TreeGrafter"/>
</dbReference>
<keyword evidence="4" id="KW-0378">Hydrolase</keyword>
<dbReference type="Pfam" id="PF12705">
    <property type="entry name" value="PDDEXK_1"/>
    <property type="match status" value="1"/>
</dbReference>
<dbReference type="InterPro" id="IPR011604">
    <property type="entry name" value="PDDEXK-like_dom_sf"/>
</dbReference>
<dbReference type="PANTHER" id="PTHR30591">
    <property type="entry name" value="RECBCD ENZYME SUBUNIT RECC"/>
    <property type="match status" value="1"/>
</dbReference>
<keyword evidence="7" id="KW-0067">ATP-binding</keyword>
<dbReference type="InterPro" id="IPR027417">
    <property type="entry name" value="P-loop_NTPase"/>
</dbReference>
<evidence type="ECO:0000256" key="9">
    <source>
        <dbReference type="ARBA" id="ARBA00023204"/>
    </source>
</evidence>
<dbReference type="Gene3D" id="3.40.50.300">
    <property type="entry name" value="P-loop containing nucleotide triphosphate hydrolases"/>
    <property type="match status" value="1"/>
</dbReference>
<dbReference type="GO" id="GO:0006281">
    <property type="term" value="P:DNA repair"/>
    <property type="evidence" value="ECO:0007669"/>
    <property type="project" value="UniProtKB-KW"/>
</dbReference>
<dbReference type="PANTHER" id="PTHR30591:SF1">
    <property type="entry name" value="RECBCD ENZYME SUBUNIT RECC"/>
    <property type="match status" value="1"/>
</dbReference>
<dbReference type="Gene3D" id="3.90.320.10">
    <property type="match status" value="1"/>
</dbReference>
<organism evidence="11 12">
    <name type="scientific">Desulfuribacillus stibiiarsenatis</name>
    <dbReference type="NCBI Taxonomy" id="1390249"/>
    <lineage>
        <taxon>Bacteria</taxon>
        <taxon>Bacillati</taxon>
        <taxon>Bacillota</taxon>
        <taxon>Desulfuribacillia</taxon>
        <taxon>Desulfuribacillales</taxon>
        <taxon>Desulfuribacillaceae</taxon>
        <taxon>Desulfuribacillus</taxon>
    </lineage>
</organism>
<protein>
    <recommendedName>
        <fullName evidence="10">PD-(D/E)XK endonuclease-like domain-containing protein</fullName>
    </recommendedName>
</protein>
<feature type="domain" description="PD-(D/E)XK endonuclease-like" evidence="10">
    <location>
        <begin position="692"/>
        <end position="966"/>
    </location>
</feature>
<evidence type="ECO:0000259" key="10">
    <source>
        <dbReference type="Pfam" id="PF12705"/>
    </source>
</evidence>
<sequence length="997" mass="115014">MKGYVEYLHQICDNHPIKEKILLVETYGIGTQIIAGYVDAGYDACHIKVRTVFDLATDLVETYSPTAKEILEQPIAIQLLFTMLKEMKRTNSLQYFTDIEITPAFTHSVHQMLQSLRMAAYTRDNFNSDCFISSKKAYDFYSILLQYEQLLIERNVVDTADILIEALTYAKPHGAIYIIQPNLMLSYLEEQLIERIMGDNSYVLPLAPVYGIPNPIQSKYQNSSDGVPTSLSYLYDLKNSQSCPDPTLFTAQTTELEVKNTFQLMKEKHWKWDECVLFYTNQDPYCNHIYQLAEKADLPVTFGDGIPILYSRPGKLIQGCIRWIKSNYSVAAFIEMLNDGVLAFGDSAPSKARMARLLVTARIGYGHSRYLTQLDRELSRVEEQVQEADEQGFIDHYEKKLEHLLWLHQWFEAVFHKLPSESNQINFKKLLTGISYLLKNFGRTGSALDEVAKTKVLDTIKLILPYTDETVSMYEAFDCIHDCLLTIQVQQSSPKPGHLHVMSYQQGIYNVRNNVFVVGLDNRKFPGHSSQDPLLLDEERARLGHGLRPLQEQGNVRLYSMLQLLAESSGSVTLSYCNFDMGGNRPLYPCHLFLQAYRMKENDDNLTFEQVKKQLDTIKPAHFIEKKDFWFEQLLQAQPSNVNEFLQRVWNNIQEGLVAQQQQRNEFHLTPFDGVVEIDPEEAAEVGVARYLSAGTLETLAKCPYGYFLQEILKVTPKEEIVYDATKWLDPASRGQLLHSIFETFYKELKQNKEKPSCIQHEEMMVNIANAIIEEYREEIPPPSDRVFRMEVEDIHHCCKIFLREEEEYCENYEPEHFEYSFGRKGDEPAVITLPSGKQIKVAGVVDRVDRRSDGRYHIIDYKTGSTYNYSDQKFFRGGRQLQHFIYALAIEHHLNLDPGSVVESSYYFPSVKGLGKRYVREQNDAVRTNGMDILERLLKLIQSGHFVMSDDDNDCKYCLYITVCRREFYHPDTIKGKHSDLTATGLQRFKGVRDHG</sequence>
<dbReference type="GO" id="GO:0005524">
    <property type="term" value="F:ATP binding"/>
    <property type="evidence" value="ECO:0007669"/>
    <property type="project" value="UniProtKB-KW"/>
</dbReference>
<evidence type="ECO:0000256" key="6">
    <source>
        <dbReference type="ARBA" id="ARBA00022839"/>
    </source>
</evidence>
<evidence type="ECO:0000313" key="12">
    <source>
        <dbReference type="Proteomes" id="UP000095255"/>
    </source>
</evidence>
<keyword evidence="1" id="KW-0540">Nuclease</keyword>
<keyword evidence="5" id="KW-0347">Helicase</keyword>
<dbReference type="InterPro" id="IPR038726">
    <property type="entry name" value="PDDEXK_AddAB-type"/>
</dbReference>
<dbReference type="GO" id="GO:0003677">
    <property type="term" value="F:DNA binding"/>
    <property type="evidence" value="ECO:0007669"/>
    <property type="project" value="UniProtKB-KW"/>
</dbReference>
<accession>A0A1E5L3G3</accession>
<evidence type="ECO:0000256" key="3">
    <source>
        <dbReference type="ARBA" id="ARBA00022763"/>
    </source>
</evidence>
<reference evidence="11 12" key="1">
    <citation type="submission" date="2016-09" db="EMBL/GenBank/DDBJ databases">
        <title>Desulfuribacillus arsenicus sp. nov., an obligately anaerobic, dissimilatory arsenic- and antimonate-reducing bacterium isolated from anoxic sediments.</title>
        <authorList>
            <person name="Abin C.A."/>
            <person name="Hollibaugh J.T."/>
        </authorList>
    </citation>
    <scope>NUCLEOTIDE SEQUENCE [LARGE SCALE GENOMIC DNA]</scope>
    <source>
        <strain evidence="11 12">MLFW-2</strain>
    </source>
</reference>
<dbReference type="SUPFAM" id="SSF52540">
    <property type="entry name" value="P-loop containing nucleoside triphosphate hydrolases"/>
    <property type="match status" value="1"/>
</dbReference>
<proteinExistence type="predicted"/>
<keyword evidence="2" id="KW-0547">Nucleotide-binding</keyword>
<evidence type="ECO:0000256" key="8">
    <source>
        <dbReference type="ARBA" id="ARBA00023125"/>
    </source>
</evidence>
<dbReference type="STRING" id="1390249.BHU72_07525"/>
<evidence type="ECO:0000256" key="1">
    <source>
        <dbReference type="ARBA" id="ARBA00022722"/>
    </source>
</evidence>
<dbReference type="SUPFAM" id="SSF52980">
    <property type="entry name" value="Restriction endonuclease-like"/>
    <property type="match status" value="1"/>
</dbReference>
<keyword evidence="9" id="KW-0234">DNA repair</keyword>
<evidence type="ECO:0000313" key="11">
    <source>
        <dbReference type="EMBL" id="OEH84680.1"/>
    </source>
</evidence>
<evidence type="ECO:0000256" key="2">
    <source>
        <dbReference type="ARBA" id="ARBA00022741"/>
    </source>
</evidence>
<dbReference type="EMBL" id="MJAT01000036">
    <property type="protein sequence ID" value="OEH84680.1"/>
    <property type="molecule type" value="Genomic_DNA"/>
</dbReference>
<dbReference type="OrthoDB" id="9758506at2"/>
<name>A0A1E5L3G3_9FIRM</name>
<keyword evidence="8" id="KW-0238">DNA-binding</keyword>
<dbReference type="Proteomes" id="UP000095255">
    <property type="component" value="Unassembled WGS sequence"/>
</dbReference>
<dbReference type="AlphaFoldDB" id="A0A1E5L3G3"/>
<dbReference type="GO" id="GO:0004386">
    <property type="term" value="F:helicase activity"/>
    <property type="evidence" value="ECO:0007669"/>
    <property type="project" value="UniProtKB-KW"/>
</dbReference>
<dbReference type="InterPro" id="IPR011335">
    <property type="entry name" value="Restrct_endonuc-II-like"/>
</dbReference>
<keyword evidence="6" id="KW-0269">Exonuclease</keyword>
<evidence type="ECO:0000256" key="7">
    <source>
        <dbReference type="ARBA" id="ARBA00022840"/>
    </source>
</evidence>
<gene>
    <name evidence="11" type="ORF">BHU72_07525</name>
</gene>
<evidence type="ECO:0000256" key="5">
    <source>
        <dbReference type="ARBA" id="ARBA00022806"/>
    </source>
</evidence>
<keyword evidence="3" id="KW-0227">DNA damage</keyword>
<comment type="caution">
    <text evidence="11">The sequence shown here is derived from an EMBL/GenBank/DDBJ whole genome shotgun (WGS) entry which is preliminary data.</text>
</comment>
<evidence type="ECO:0000256" key="4">
    <source>
        <dbReference type="ARBA" id="ARBA00022801"/>
    </source>
</evidence>
<dbReference type="RefSeq" id="WP_069702779.1">
    <property type="nucleotide sequence ID" value="NZ_MJAT01000036.1"/>
</dbReference>
<keyword evidence="12" id="KW-1185">Reference proteome</keyword>